<evidence type="ECO:0000256" key="4">
    <source>
        <dbReference type="ARBA" id="ARBA00022827"/>
    </source>
</evidence>
<dbReference type="NCBIfam" id="TIGR02823">
    <property type="entry name" value="oxido_YhdH"/>
    <property type="match status" value="1"/>
</dbReference>
<reference evidence="6 7" key="1">
    <citation type="submission" date="2018-07" db="EMBL/GenBank/DDBJ databases">
        <authorList>
            <person name="Peeters C."/>
        </authorList>
    </citation>
    <scope>NUCLEOTIDE SEQUENCE [LARGE SCALE GENOMIC DNA]</scope>
    <source>
        <strain evidence="6 7">LMG 30378</strain>
    </source>
</reference>
<dbReference type="AlphaFoldDB" id="A0A446CS18"/>
<dbReference type="Gene3D" id="1.10.540.10">
    <property type="entry name" value="Acyl-CoA dehydrogenase/oxidase, N-terminal domain"/>
    <property type="match status" value="1"/>
</dbReference>
<comment type="similarity">
    <text evidence="2">Belongs to the acyl-CoA dehydrogenase family.</text>
</comment>
<dbReference type="Gene3D" id="3.40.50.720">
    <property type="entry name" value="NAD(P)-binding Rossmann-like Domain"/>
    <property type="match status" value="1"/>
</dbReference>
<dbReference type="SUPFAM" id="SSF51735">
    <property type="entry name" value="NAD(P)-binding Rossmann-fold domains"/>
    <property type="match status" value="1"/>
</dbReference>
<dbReference type="InterPro" id="IPR037069">
    <property type="entry name" value="AcylCoA_DH/ox_N_sf"/>
</dbReference>
<dbReference type="GO" id="GO:0005886">
    <property type="term" value="C:plasma membrane"/>
    <property type="evidence" value="ECO:0007669"/>
    <property type="project" value="TreeGrafter"/>
</dbReference>
<dbReference type="PROSITE" id="PS00072">
    <property type="entry name" value="ACYL_COA_DH_1"/>
    <property type="match status" value="1"/>
</dbReference>
<dbReference type="GO" id="GO:0050660">
    <property type="term" value="F:flavin adenine dinucleotide binding"/>
    <property type="evidence" value="ECO:0007669"/>
    <property type="project" value="InterPro"/>
</dbReference>
<name>A0A446CS18_9BURK</name>
<evidence type="ECO:0000313" key="6">
    <source>
        <dbReference type="EMBL" id="SSW70643.1"/>
    </source>
</evidence>
<dbReference type="InterPro" id="IPR009075">
    <property type="entry name" value="AcylCo_DH/oxidase_C"/>
</dbReference>
<dbReference type="EMBL" id="UFQC01000024">
    <property type="protein sequence ID" value="SSW70643.1"/>
    <property type="molecule type" value="Genomic_DNA"/>
</dbReference>
<dbReference type="EC" id="1.3.1.84" evidence="6"/>
<evidence type="ECO:0000256" key="2">
    <source>
        <dbReference type="ARBA" id="ARBA00009347"/>
    </source>
</evidence>
<dbReference type="InterPro" id="IPR036250">
    <property type="entry name" value="AcylCo_DH-like_C"/>
</dbReference>
<dbReference type="Pfam" id="PF02770">
    <property type="entry name" value="Acyl-CoA_dh_M"/>
    <property type="match status" value="1"/>
</dbReference>
<dbReference type="InterPro" id="IPR013149">
    <property type="entry name" value="ADH-like_C"/>
</dbReference>
<accession>A0A446CS18</accession>
<sequence>MTAAVDERDAGLGEDARALLSGVAAFAQSEVAPLAAAGCGAQPWAGGLIRRACRLGYGGIEVPAGDGGLGLPYRMRARVAETLAAADFAFAFAFINQHNVALRIAEHGSAAARARYLPGLLAGDLVGGTAMSEPRAGSDFAAIATRARRGEGGGWILDGEKAWVANAAGGELALVFAQTDPARGPGGIACFIVDLRAPQCERVDGAPLEGLGAAGIAGIRLAGYPAEDSDMLYAPGQGFPMALAGVNKARTHIAAMAAGLLDSALRLAVRHASTRQAFGRPIIEQQGLRWSLADVSTRLQILRMLTDRAAGLIDAGSGEAVPAAAMAKKYAGEECLDAVAACAQALGAGGLLPDQGMARRLLAAKALCFADGTTEMMNERIAAGLASRFATAPRAIAPGAATDGERGMPYQALKLTRGEDGATQARLERIAEDELPEGEVLVDVAYSSLNYKDALAITGKSPVVRSFPMVPGIDFAGTVRRSADPRFKPGDAVLLNGWGLGETRWGGLAQAARVPADWLLRLPAGMDARQAMAIGTAGYTAMLCVMALERHNATPEGGPVLVTGANGGVGTVAIALLAGQGYAVTASTGRPQEADYLYSLGASGILDRASLSAPGKPLQKEAWAAAVDCVGSHTLANVLAGMRYGAPVAACGLAQGMDLPATVAPFILRGVALIGVDSVYAPMGLREEAWRRLAGELPRGMLEANTRELGLSEIAAVAAPLLEGRIRGRIVVDVNR</sequence>
<dbReference type="InterPro" id="IPR036291">
    <property type="entry name" value="NAD(P)-bd_dom_sf"/>
</dbReference>
<dbReference type="InterPro" id="IPR013786">
    <property type="entry name" value="AcylCoA_DH/ox_N"/>
</dbReference>
<dbReference type="InterPro" id="IPR006091">
    <property type="entry name" value="Acyl-CoA_Oxase/DH_mid-dom"/>
</dbReference>
<dbReference type="SMART" id="SM00829">
    <property type="entry name" value="PKS_ER"/>
    <property type="match status" value="1"/>
</dbReference>
<proteinExistence type="inferred from homology"/>
<gene>
    <name evidence="6" type="primary">acuI</name>
    <name evidence="6" type="ORF">AVE30378_04166</name>
</gene>
<evidence type="ECO:0000313" key="7">
    <source>
        <dbReference type="Proteomes" id="UP000289465"/>
    </source>
</evidence>
<dbReference type="Gene3D" id="3.90.180.10">
    <property type="entry name" value="Medium-chain alcohol dehydrogenases, catalytic domain"/>
    <property type="match status" value="1"/>
</dbReference>
<dbReference type="Pfam" id="PF02771">
    <property type="entry name" value="Acyl-CoA_dh_N"/>
    <property type="match status" value="1"/>
</dbReference>
<dbReference type="SUPFAM" id="SSF56645">
    <property type="entry name" value="Acyl-CoA dehydrogenase NM domain-like"/>
    <property type="match status" value="1"/>
</dbReference>
<dbReference type="Gene3D" id="2.40.110.10">
    <property type="entry name" value="Butyryl-CoA Dehydrogenase, subunit A, domain 2"/>
    <property type="match status" value="1"/>
</dbReference>
<dbReference type="InterPro" id="IPR014188">
    <property type="entry name" value="Acrylyl-CoA_reductase_AcuI"/>
</dbReference>
<dbReference type="GO" id="GO:0003995">
    <property type="term" value="F:acyl-CoA dehydrogenase activity"/>
    <property type="evidence" value="ECO:0007669"/>
    <property type="project" value="InterPro"/>
</dbReference>
<evidence type="ECO:0000256" key="1">
    <source>
        <dbReference type="ARBA" id="ARBA00001974"/>
    </source>
</evidence>
<evidence type="ECO:0000256" key="3">
    <source>
        <dbReference type="ARBA" id="ARBA00022630"/>
    </source>
</evidence>
<dbReference type="Proteomes" id="UP000289465">
    <property type="component" value="Unassembled WGS sequence"/>
</dbReference>
<keyword evidence="6" id="KW-0560">Oxidoreductase</keyword>
<dbReference type="PANTHER" id="PTHR43884:SF19">
    <property type="entry name" value="ACYL-COA DEHYDROGENASE FADE4-RELATED"/>
    <property type="match status" value="1"/>
</dbReference>
<dbReference type="InterPro" id="IPR013154">
    <property type="entry name" value="ADH-like_N"/>
</dbReference>
<keyword evidence="3" id="KW-0285">Flavoprotein</keyword>
<dbReference type="CDD" id="cd00567">
    <property type="entry name" value="ACAD"/>
    <property type="match status" value="1"/>
</dbReference>
<dbReference type="SUPFAM" id="SSF47203">
    <property type="entry name" value="Acyl-CoA dehydrogenase C-terminal domain-like"/>
    <property type="match status" value="1"/>
</dbReference>
<keyword evidence="4" id="KW-0274">FAD</keyword>
<dbReference type="CDD" id="cd08288">
    <property type="entry name" value="MDR_yhdh"/>
    <property type="match status" value="1"/>
</dbReference>
<dbReference type="PANTHER" id="PTHR43884">
    <property type="entry name" value="ACYL-COA DEHYDROGENASE"/>
    <property type="match status" value="1"/>
</dbReference>
<dbReference type="Pfam" id="PF08240">
    <property type="entry name" value="ADH_N"/>
    <property type="match status" value="1"/>
</dbReference>
<organism evidence="6 7">
    <name type="scientific">Achromobacter veterisilvae</name>
    <dbReference type="NCBI Taxonomy" id="2069367"/>
    <lineage>
        <taxon>Bacteria</taxon>
        <taxon>Pseudomonadati</taxon>
        <taxon>Pseudomonadota</taxon>
        <taxon>Betaproteobacteria</taxon>
        <taxon>Burkholderiales</taxon>
        <taxon>Alcaligenaceae</taxon>
        <taxon>Achromobacter</taxon>
    </lineage>
</organism>
<dbReference type="InterPro" id="IPR020843">
    <property type="entry name" value="ER"/>
</dbReference>
<dbReference type="InterPro" id="IPR009100">
    <property type="entry name" value="AcylCoA_DH/oxidase_NM_dom_sf"/>
</dbReference>
<dbReference type="Pfam" id="PF00107">
    <property type="entry name" value="ADH_zinc_N"/>
    <property type="match status" value="1"/>
</dbReference>
<dbReference type="GO" id="GO:0043957">
    <property type="term" value="F:acryloyl-CoA reductase (NADPH) activity"/>
    <property type="evidence" value="ECO:0007669"/>
    <property type="project" value="UniProtKB-EC"/>
</dbReference>
<dbReference type="SUPFAM" id="SSF50129">
    <property type="entry name" value="GroES-like"/>
    <property type="match status" value="1"/>
</dbReference>
<feature type="domain" description="Enoyl reductase (ER)" evidence="5">
    <location>
        <begin position="421"/>
        <end position="732"/>
    </location>
</feature>
<dbReference type="Pfam" id="PF00441">
    <property type="entry name" value="Acyl-CoA_dh_1"/>
    <property type="match status" value="1"/>
</dbReference>
<dbReference type="InterPro" id="IPR046373">
    <property type="entry name" value="Acyl-CoA_Oxase/DH_mid-dom_sf"/>
</dbReference>
<evidence type="ECO:0000259" key="5">
    <source>
        <dbReference type="SMART" id="SM00829"/>
    </source>
</evidence>
<dbReference type="OrthoDB" id="9782155at2"/>
<protein>
    <submittedName>
        <fullName evidence="6">Acrylyl-CoA reductase AcuI</fullName>
        <ecNumber evidence="6">1.3.1.84</ecNumber>
    </submittedName>
</protein>
<dbReference type="InterPro" id="IPR006089">
    <property type="entry name" value="Acyl-CoA_DH_CS"/>
</dbReference>
<comment type="cofactor">
    <cofactor evidence="1">
        <name>FAD</name>
        <dbReference type="ChEBI" id="CHEBI:57692"/>
    </cofactor>
</comment>
<dbReference type="InterPro" id="IPR011032">
    <property type="entry name" value="GroES-like_sf"/>
</dbReference>
<dbReference type="Gene3D" id="1.20.140.10">
    <property type="entry name" value="Butyryl-CoA Dehydrogenase, subunit A, domain 3"/>
    <property type="match status" value="1"/>
</dbReference>